<evidence type="ECO:0000313" key="2">
    <source>
        <dbReference type="EMBL" id="SLM32687.1"/>
    </source>
</evidence>
<evidence type="ECO:0000313" key="3">
    <source>
        <dbReference type="Proteomes" id="UP000191931"/>
    </source>
</evidence>
<dbReference type="InterPro" id="IPR021787">
    <property type="entry name" value="DUF3352"/>
</dbReference>
<gene>
    <name evidence="1" type="ORF">DEMABW1_80025</name>
    <name evidence="2" type="ORF">MTBBW1_80025</name>
</gene>
<dbReference type="EMBL" id="FWEV01000325">
    <property type="protein sequence ID" value="SLM32687.1"/>
    <property type="molecule type" value="Genomic_DNA"/>
</dbReference>
<dbReference type="EMBL" id="HF547348">
    <property type="protein sequence ID" value="CCO06636.1"/>
    <property type="molecule type" value="Genomic_DNA"/>
</dbReference>
<reference evidence="1" key="2">
    <citation type="submission" date="2012-12" db="EMBL/GenBank/DDBJ databases">
        <title>Region harboring genes involved in magnetosome formation of Candidatus Desulfamplus magnetosmortis.</title>
        <authorList>
            <person name="Lefevre C.T."/>
            <person name="Bazylinski D.A."/>
        </authorList>
    </citation>
    <scope>NUCLEOTIDE SEQUENCE</scope>
    <source>
        <strain evidence="1">BW-1</strain>
    </source>
</reference>
<reference evidence="1" key="1">
    <citation type="submission" date="2012-10" db="EMBL/GenBank/DDBJ databases">
        <authorList>
            <person name="Lefevre C."/>
        </authorList>
    </citation>
    <scope>NUCLEOTIDE SEQUENCE</scope>
    <source>
        <strain evidence="1">BW-1</strain>
    </source>
</reference>
<name>L0R6K5_9BACT</name>
<proteinExistence type="predicted"/>
<organism evidence="1">
    <name type="scientific">Desulfamplus magnetovallimortis</name>
    <dbReference type="NCBI Taxonomy" id="1246637"/>
    <lineage>
        <taxon>Bacteria</taxon>
        <taxon>Pseudomonadati</taxon>
        <taxon>Thermodesulfobacteriota</taxon>
        <taxon>Desulfobacteria</taxon>
        <taxon>Desulfobacterales</taxon>
        <taxon>Desulfobacteraceae</taxon>
        <taxon>Desulfamplus</taxon>
    </lineage>
</organism>
<dbReference type="STRING" id="1246637.MTBBW1_80025"/>
<dbReference type="Pfam" id="PF11832">
    <property type="entry name" value="DUF3352"/>
    <property type="match status" value="1"/>
</dbReference>
<reference evidence="2 3" key="3">
    <citation type="submission" date="2017-03" db="EMBL/GenBank/DDBJ databases">
        <authorList>
            <person name="Afonso C.L."/>
            <person name="Miller P.J."/>
            <person name="Scott M.A."/>
            <person name="Spackman E."/>
            <person name="Goraichik I."/>
            <person name="Dimitrov K.M."/>
            <person name="Suarez D.L."/>
            <person name="Swayne D.E."/>
        </authorList>
    </citation>
    <scope>NUCLEOTIDE SEQUENCE [LARGE SCALE GENOMIC DNA]</scope>
    <source>
        <strain evidence="2">PRJEB14757</strain>
    </source>
</reference>
<accession>L0R6K5</accession>
<protein>
    <submittedName>
        <fullName evidence="1">Uncharacterized protein</fullName>
    </submittedName>
</protein>
<evidence type="ECO:0000313" key="1">
    <source>
        <dbReference type="EMBL" id="CCO06636.1"/>
    </source>
</evidence>
<sequence>MNNSSETPELPEMLKDYKSTAISVDLKSSDLKAHFYVQIIESSKLFSLFKGITVNRDIVLGIPDSPALLWSAAQNMQNYWKLLQDTLDKETLELIKEGFHSVKTEYGIDLETELINNLGSNFSAGIYDGMSINMGNINTLISLEFKEPAKMVSLIEKAIAKIPEEQQQMVNRLDIKGSKVYMVPVGPLQLYAGFKGNHLVVTMGKPMFEKGLDADPSKGFLNSIKDKTLKDGLKNEISVFYMDLKEVFYTVKNFIPMLMTLSEDASIVMTPEFQKLADLFHYVSFIAKAGKDEMKGDFVIKTGFDKPFFKGVKDVSDKIGEMKQTK</sequence>
<dbReference type="Proteomes" id="UP000191931">
    <property type="component" value="Unassembled WGS sequence"/>
</dbReference>
<dbReference type="AlphaFoldDB" id="L0R6K5"/>
<keyword evidence="3" id="KW-1185">Reference proteome</keyword>